<keyword evidence="1" id="KW-1133">Transmembrane helix</keyword>
<evidence type="ECO:0000256" key="1">
    <source>
        <dbReference type="SAM" id="Phobius"/>
    </source>
</evidence>
<dbReference type="Proteomes" id="UP000070467">
    <property type="component" value="Unassembled WGS sequence"/>
</dbReference>
<feature type="transmembrane region" description="Helical" evidence="1">
    <location>
        <begin position="12"/>
        <end position="35"/>
    </location>
</feature>
<accession>A0ABR5TN02</accession>
<evidence type="ECO:0000259" key="2">
    <source>
        <dbReference type="Pfam" id="PF13273"/>
    </source>
</evidence>
<feature type="transmembrane region" description="Helical" evidence="1">
    <location>
        <begin position="76"/>
        <end position="97"/>
    </location>
</feature>
<name>A0ABR5TN02_9BACL</name>
<comment type="caution">
    <text evidence="3">The sequence shown here is derived from an EMBL/GenBank/DDBJ whole genome shotgun (WGS) entry which is preliminary data.</text>
</comment>
<evidence type="ECO:0000313" key="4">
    <source>
        <dbReference type="Proteomes" id="UP000070467"/>
    </source>
</evidence>
<evidence type="ECO:0000313" key="3">
    <source>
        <dbReference type="EMBL" id="KXB58730.1"/>
    </source>
</evidence>
<protein>
    <recommendedName>
        <fullName evidence="2">DUF4064 domain-containing protein</fullName>
    </recommendedName>
</protein>
<dbReference type="RefSeq" id="WP_066129002.1">
    <property type="nucleotide sequence ID" value="NZ_KQ959860.1"/>
</dbReference>
<keyword evidence="1" id="KW-0472">Membrane</keyword>
<dbReference type="InterPro" id="IPR025273">
    <property type="entry name" value="DUF4064"/>
</dbReference>
<proteinExistence type="predicted"/>
<sequence length="162" mass="18352">MKKFSRKIEKTLAWIANVIMLIITATVGIIAFSGYTQDIINNPEFKNEFEKSIAQSGYDVSNYGTDVILGVIKPILITYAIILIITFLVALVATLIMKKRILSAILFLISVVLSFITTFYILIPSIIYLLVAILMLVRKEKIKEVEEDSDGDNEKIERIEYI</sequence>
<feature type="domain" description="DUF4064" evidence="2">
    <location>
        <begin position="5"/>
        <end position="117"/>
    </location>
</feature>
<dbReference type="EMBL" id="LSDB01000007">
    <property type="protein sequence ID" value="KXB58730.1"/>
    <property type="molecule type" value="Genomic_DNA"/>
</dbReference>
<keyword evidence="4" id="KW-1185">Reference proteome</keyword>
<keyword evidence="1" id="KW-0812">Transmembrane</keyword>
<organism evidence="3 4">
    <name type="scientific">Gemelliphila asaccharolytica</name>
    <dbReference type="NCBI Taxonomy" id="502393"/>
    <lineage>
        <taxon>Bacteria</taxon>
        <taxon>Bacillati</taxon>
        <taxon>Bacillota</taxon>
        <taxon>Bacilli</taxon>
        <taxon>Bacillales</taxon>
        <taxon>Gemellaceae</taxon>
        <taxon>Gemelliphila</taxon>
    </lineage>
</organism>
<reference evidence="3 4" key="1">
    <citation type="submission" date="2016-01" db="EMBL/GenBank/DDBJ databases">
        <authorList>
            <person name="Mitreva M."/>
            <person name="Pepin K.H."/>
            <person name="Mihindukulasuriya K.A."/>
            <person name="Fulton R."/>
            <person name="Fronick C."/>
            <person name="O'Laughlin M."/>
            <person name="Miner T."/>
            <person name="Herter B."/>
            <person name="Rosa B.A."/>
            <person name="Cordes M."/>
            <person name="Tomlinson C."/>
            <person name="Wollam A."/>
            <person name="Palsikar V.B."/>
            <person name="Mardis E.R."/>
            <person name="Wilson R.K."/>
        </authorList>
    </citation>
    <scope>NUCLEOTIDE SEQUENCE [LARGE SCALE GENOMIC DNA]</scope>
    <source>
        <strain evidence="3 4">KA00071</strain>
    </source>
</reference>
<dbReference type="Pfam" id="PF13273">
    <property type="entry name" value="DUF4064"/>
    <property type="match status" value="1"/>
</dbReference>
<feature type="transmembrane region" description="Helical" evidence="1">
    <location>
        <begin position="104"/>
        <end position="137"/>
    </location>
</feature>
<gene>
    <name evidence="3" type="ORF">HMPREF1871_00279</name>
</gene>